<sequence>MTSWLTGQGFDVDDGVVGLGMWELVEAGHVKVNTAGAKPLFYAAPKRQ</sequence>
<reference evidence="1" key="1">
    <citation type="journal article" date="2020" name="PLoS ONE">
        <title>Isolation and characterization of Streptomyces bacteriophages and Streptomyces strains encoding biosynthetic arsenals: Streptomyces strains and phages for antibiotic discovery.</title>
        <authorList>
            <person name="Montano E.T."/>
            <person name="Nideffer J.F."/>
            <person name="Brumage L."/>
            <person name="Erb M."/>
            <person name="Derman A.I."/>
            <person name="Davis J.P."/>
            <person name="Estrada E."/>
            <person name="Fu S."/>
            <person name="Le D."/>
            <person name="Vuppala A."/>
            <person name="Tran C."/>
            <person name="Luterstein E."/>
            <person name="Lakkaraju S."/>
            <person name="Panchagnula S."/>
            <person name="Ren C."/>
            <person name="Doan J."/>
            <person name="Tran S."/>
            <person name="Soriano J."/>
            <person name="Fujita Y."/>
            <person name="Gutala P."/>
            <person name="Fujii Q."/>
            <person name="Lee M."/>
            <person name="Bui A."/>
            <person name="Villarreal C."/>
            <person name="Shing S.R."/>
            <person name="Kim S."/>
            <person name="Freeman D."/>
            <person name="Racha V."/>
            <person name="Ho A."/>
            <person name="Kumar P."/>
            <person name="Falah K."/>
            <person name="Dawson T."/>
            <person name="Enustun E."/>
            <person name="Prichard A."/>
            <person name="Gomez A."/>
            <person name="Khanna K."/>
            <person name="Trigg S."/>
            <person name="Fernandez L."/>
            <person name="Pogliano K."/>
            <person name="Pogliano J."/>
        </authorList>
    </citation>
    <scope>NUCLEOTIDE SEQUENCE</scope>
    <source>
        <strain evidence="1">QF2</strain>
    </source>
</reference>
<dbReference type="AlphaFoldDB" id="A0A927BK76"/>
<accession>A0A927BK76</accession>
<organism evidence="1">
    <name type="scientific">Streptomyces globisporus</name>
    <dbReference type="NCBI Taxonomy" id="1908"/>
    <lineage>
        <taxon>Bacteria</taxon>
        <taxon>Bacillati</taxon>
        <taxon>Actinomycetota</taxon>
        <taxon>Actinomycetes</taxon>
        <taxon>Kitasatosporales</taxon>
        <taxon>Streptomycetaceae</taxon>
        <taxon>Streptomyces</taxon>
    </lineage>
</organism>
<dbReference type="EMBL" id="JACWUS010000001">
    <property type="protein sequence ID" value="MBD2828503.1"/>
    <property type="molecule type" value="Genomic_DNA"/>
</dbReference>
<comment type="caution">
    <text evidence="1">The sequence shown here is derived from an EMBL/GenBank/DDBJ whole genome shotgun (WGS) entry which is preliminary data.</text>
</comment>
<name>A0A927BK76_STRGL</name>
<gene>
    <name evidence="1" type="ORF">ID875_09245</name>
</gene>
<evidence type="ECO:0000313" key="1">
    <source>
        <dbReference type="EMBL" id="MBD2828503.1"/>
    </source>
</evidence>
<protein>
    <submittedName>
        <fullName evidence="1">Uncharacterized protein</fullName>
    </submittedName>
</protein>
<proteinExistence type="predicted"/>